<gene>
    <name evidence="4" type="ORF">C7H19_15465</name>
</gene>
<name>A0A2T1LVS2_9CHRO</name>
<dbReference type="NCBIfam" id="TIGR02293">
    <property type="entry name" value="TAS_TIGR02293"/>
    <property type="match status" value="1"/>
</dbReference>
<evidence type="ECO:0000256" key="1">
    <source>
        <dbReference type="SAM" id="MobiDB-lite"/>
    </source>
</evidence>
<protein>
    <submittedName>
        <fullName evidence="4">Toxin-antitoxin system, antitoxin component</fullName>
    </submittedName>
</protein>
<dbReference type="InterPro" id="IPR046847">
    <property type="entry name" value="Xre-like_HTH"/>
</dbReference>
<feature type="domain" description="Antitoxin Xre/MbcA/ParS-like toxin-binding" evidence="2">
    <location>
        <begin position="118"/>
        <end position="167"/>
    </location>
</feature>
<accession>A0A2T1LVS2</accession>
<evidence type="ECO:0000259" key="2">
    <source>
        <dbReference type="Pfam" id="PF09722"/>
    </source>
</evidence>
<evidence type="ECO:0000259" key="3">
    <source>
        <dbReference type="Pfam" id="PF20432"/>
    </source>
</evidence>
<sequence length="170" mass="18971">MDSLRQDNPDDTKNKSVNKAVHENQDFVHPQLESRIASILGLADQPTDTGSLRLQVREGLPPTTVGEVERYLEIARKQLVKLTGISERTVSRKCQRQQLLDPVVSDRLFRIARIAAGAEEVFESQLKARLWLKRPNRALGGAIPLDLLDTDAGTLQVSDLLGRIEYGVFS</sequence>
<evidence type="ECO:0000313" key="4">
    <source>
        <dbReference type="EMBL" id="PSF35831.1"/>
    </source>
</evidence>
<dbReference type="Proteomes" id="UP000239001">
    <property type="component" value="Unassembled WGS sequence"/>
</dbReference>
<keyword evidence="5" id="KW-1185">Reference proteome</keyword>
<dbReference type="EMBL" id="PXOH01000017">
    <property type="protein sequence ID" value="PSF35831.1"/>
    <property type="molecule type" value="Genomic_DNA"/>
</dbReference>
<dbReference type="InterPro" id="IPR011979">
    <property type="entry name" value="Antitox_Xre"/>
</dbReference>
<dbReference type="AlphaFoldDB" id="A0A2T1LVS2"/>
<proteinExistence type="predicted"/>
<evidence type="ECO:0000313" key="5">
    <source>
        <dbReference type="Proteomes" id="UP000239001"/>
    </source>
</evidence>
<feature type="region of interest" description="Disordered" evidence="1">
    <location>
        <begin position="1"/>
        <end position="23"/>
    </location>
</feature>
<dbReference type="Pfam" id="PF20432">
    <property type="entry name" value="Xre-like-HTH"/>
    <property type="match status" value="1"/>
</dbReference>
<reference evidence="4 5" key="2">
    <citation type="submission" date="2018-03" db="EMBL/GenBank/DDBJ databases">
        <authorList>
            <person name="Keele B.F."/>
        </authorList>
    </citation>
    <scope>NUCLEOTIDE SEQUENCE [LARGE SCALE GENOMIC DNA]</scope>
    <source>
        <strain evidence="4 5">CCALA 016</strain>
    </source>
</reference>
<feature type="domain" description="Antitoxin Xre-like helix-turn-helix" evidence="3">
    <location>
        <begin position="55"/>
        <end position="113"/>
    </location>
</feature>
<organism evidence="4 5">
    <name type="scientific">Aphanothece hegewaldii CCALA 016</name>
    <dbReference type="NCBI Taxonomy" id="2107694"/>
    <lineage>
        <taxon>Bacteria</taxon>
        <taxon>Bacillati</taxon>
        <taxon>Cyanobacteriota</taxon>
        <taxon>Cyanophyceae</taxon>
        <taxon>Oscillatoriophycideae</taxon>
        <taxon>Chroococcales</taxon>
        <taxon>Aphanothecaceae</taxon>
        <taxon>Aphanothece</taxon>
    </lineage>
</organism>
<comment type="caution">
    <text evidence="4">The sequence shown here is derived from an EMBL/GenBank/DDBJ whole genome shotgun (WGS) entry which is preliminary data.</text>
</comment>
<dbReference type="OrthoDB" id="428683at2"/>
<dbReference type="InterPro" id="IPR024467">
    <property type="entry name" value="Xre/MbcA/ParS-like_toxin-bd"/>
</dbReference>
<dbReference type="Pfam" id="PF09722">
    <property type="entry name" value="Xre_MbcA_ParS_C"/>
    <property type="match status" value="1"/>
</dbReference>
<dbReference type="GO" id="GO:0003677">
    <property type="term" value="F:DNA binding"/>
    <property type="evidence" value="ECO:0007669"/>
    <property type="project" value="InterPro"/>
</dbReference>
<reference evidence="4 5" key="1">
    <citation type="submission" date="2018-03" db="EMBL/GenBank/DDBJ databases">
        <title>The ancient ancestry and fast evolution of plastids.</title>
        <authorList>
            <person name="Moore K.R."/>
            <person name="Magnabosco C."/>
            <person name="Momper L."/>
            <person name="Gold D.A."/>
            <person name="Bosak T."/>
            <person name="Fournier G.P."/>
        </authorList>
    </citation>
    <scope>NUCLEOTIDE SEQUENCE [LARGE SCALE GENOMIC DNA]</scope>
    <source>
        <strain evidence="4 5">CCALA 016</strain>
    </source>
</reference>